<proteinExistence type="predicted"/>
<protein>
    <submittedName>
        <fullName evidence="2">Methyltransferase domain-containing protein</fullName>
    </submittedName>
</protein>
<dbReference type="PANTHER" id="PTHR32026">
    <property type="entry name" value="METHYLTRANSFERASE-LIKE PROTEIN 24"/>
    <property type="match status" value="1"/>
</dbReference>
<reference evidence="2" key="1">
    <citation type="submission" date="2022-01" db="EMBL/GenBank/DDBJ databases">
        <title>Comparative genomics reveals a dynamic genome evolution in the ectomycorrhizal milk-cap (Lactarius) mushrooms.</title>
        <authorList>
            <consortium name="DOE Joint Genome Institute"/>
            <person name="Lebreton A."/>
            <person name="Tang N."/>
            <person name="Kuo A."/>
            <person name="LaButti K."/>
            <person name="Drula E."/>
            <person name="Barry K."/>
            <person name="Clum A."/>
            <person name="Lipzen A."/>
            <person name="Mousain D."/>
            <person name="Ng V."/>
            <person name="Wang R."/>
            <person name="Wang X."/>
            <person name="Dai Y."/>
            <person name="Henrissat B."/>
            <person name="Grigoriev I.V."/>
            <person name="Guerin-Laguette A."/>
            <person name="Yu F."/>
            <person name="Martin F.M."/>
        </authorList>
    </citation>
    <scope>NUCLEOTIDE SEQUENCE</scope>
    <source>
        <strain evidence="2">QP</strain>
    </source>
</reference>
<keyword evidence="3" id="KW-1185">Reference proteome</keyword>
<dbReference type="GO" id="GO:0032259">
    <property type="term" value="P:methylation"/>
    <property type="evidence" value="ECO:0007669"/>
    <property type="project" value="UniProtKB-KW"/>
</dbReference>
<sequence>MAPRTARPLLLAVIGLVSLSIFFWAPSSFGYGTLYYRDPFSSRAASLAARLREEEARYAATLKAREGLIKKHGPSKEEIESYPTTGSYTLWDFFIPSFQCPHHVERIGVLGDGGKWVCGMERIAKQEKCVIYSFGINGESSFEAALLERAPGCEVWGYDFTVDSFGPEIEKIPNLKERAHFFPWALGGRNAHGPEDSPKYYTLDALMKLNGHAFIDVLKIDVEGAEFDTLTAFLATHKPLSPFSSTTLPIGQLQIELHAWDDYGKFDFFHDWWAALEAAGLRPFWTESNLVYVNYNAGGKPRLAEVRTLSLRFGKYN</sequence>
<feature type="domain" description="Methyltransferase" evidence="1">
    <location>
        <begin position="92"/>
        <end position="289"/>
    </location>
</feature>
<dbReference type="AlphaFoldDB" id="A0AAD4QBW7"/>
<accession>A0AAD4QBW7</accession>
<evidence type="ECO:0000259" key="1">
    <source>
        <dbReference type="Pfam" id="PF13383"/>
    </source>
</evidence>
<name>A0AAD4QBW7_9AGAM</name>
<dbReference type="InterPro" id="IPR026913">
    <property type="entry name" value="METTL24"/>
</dbReference>
<evidence type="ECO:0000313" key="2">
    <source>
        <dbReference type="EMBL" id="KAH8988087.1"/>
    </source>
</evidence>
<dbReference type="GO" id="GO:0008168">
    <property type="term" value="F:methyltransferase activity"/>
    <property type="evidence" value="ECO:0007669"/>
    <property type="project" value="UniProtKB-KW"/>
</dbReference>
<dbReference type="Pfam" id="PF13383">
    <property type="entry name" value="Methyltransf_22"/>
    <property type="match status" value="1"/>
</dbReference>
<keyword evidence="2" id="KW-0808">Transferase</keyword>
<gene>
    <name evidence="2" type="ORF">EDB92DRAFT_1075523</name>
</gene>
<dbReference type="EMBL" id="JAKELL010000044">
    <property type="protein sequence ID" value="KAH8988087.1"/>
    <property type="molecule type" value="Genomic_DNA"/>
</dbReference>
<dbReference type="SUPFAM" id="SSF53335">
    <property type="entry name" value="S-adenosyl-L-methionine-dependent methyltransferases"/>
    <property type="match status" value="1"/>
</dbReference>
<dbReference type="InterPro" id="IPR029063">
    <property type="entry name" value="SAM-dependent_MTases_sf"/>
</dbReference>
<dbReference type="Gene3D" id="3.40.50.150">
    <property type="entry name" value="Vaccinia Virus protein VP39"/>
    <property type="match status" value="1"/>
</dbReference>
<comment type="caution">
    <text evidence="2">The sequence shown here is derived from an EMBL/GenBank/DDBJ whole genome shotgun (WGS) entry which is preliminary data.</text>
</comment>
<evidence type="ECO:0000313" key="3">
    <source>
        <dbReference type="Proteomes" id="UP001201163"/>
    </source>
</evidence>
<dbReference type="PANTHER" id="PTHR32026:SF10">
    <property type="entry name" value="METHYLTRANSFERASE-LIKE PROTEIN 24-RELATED"/>
    <property type="match status" value="1"/>
</dbReference>
<organism evidence="2 3">
    <name type="scientific">Lactarius akahatsu</name>
    <dbReference type="NCBI Taxonomy" id="416441"/>
    <lineage>
        <taxon>Eukaryota</taxon>
        <taxon>Fungi</taxon>
        <taxon>Dikarya</taxon>
        <taxon>Basidiomycota</taxon>
        <taxon>Agaricomycotina</taxon>
        <taxon>Agaricomycetes</taxon>
        <taxon>Russulales</taxon>
        <taxon>Russulaceae</taxon>
        <taxon>Lactarius</taxon>
    </lineage>
</organism>
<dbReference type="InterPro" id="IPR025714">
    <property type="entry name" value="Methyltranfer_dom"/>
</dbReference>
<keyword evidence="2" id="KW-0489">Methyltransferase</keyword>
<dbReference type="Proteomes" id="UP001201163">
    <property type="component" value="Unassembled WGS sequence"/>
</dbReference>